<evidence type="ECO:0000313" key="16">
    <source>
        <dbReference type="EMBL" id="SHF08769.1"/>
    </source>
</evidence>
<evidence type="ECO:0000256" key="12">
    <source>
        <dbReference type="ARBA" id="ARBA00031076"/>
    </source>
</evidence>
<evidence type="ECO:0000256" key="9">
    <source>
        <dbReference type="ARBA" id="ARBA00023965"/>
    </source>
</evidence>
<evidence type="ECO:0000256" key="13">
    <source>
        <dbReference type="SAM" id="MobiDB-lite"/>
    </source>
</evidence>
<keyword evidence="5" id="KW-0378">Hydrolase</keyword>
<keyword evidence="3" id="KW-0964">Secreted</keyword>
<dbReference type="InterPro" id="IPR011840">
    <property type="entry name" value="PulA_typeI"/>
</dbReference>
<evidence type="ECO:0000256" key="11">
    <source>
        <dbReference type="ARBA" id="ARBA00029618"/>
    </source>
</evidence>
<feature type="transmembrane region" description="Helical" evidence="14">
    <location>
        <begin position="1083"/>
        <end position="1099"/>
    </location>
</feature>
<dbReference type="GO" id="GO:0005975">
    <property type="term" value="P:carbohydrate metabolic process"/>
    <property type="evidence" value="ECO:0007669"/>
    <property type="project" value="InterPro"/>
</dbReference>
<accession>A0A1M4YSH6</accession>
<keyword evidence="2" id="KW-0134">Cell wall</keyword>
<dbReference type="SUPFAM" id="SSF81296">
    <property type="entry name" value="E set domains"/>
    <property type="match status" value="1"/>
</dbReference>
<dbReference type="Pfam" id="PF00128">
    <property type="entry name" value="Alpha-amylase"/>
    <property type="match status" value="1"/>
</dbReference>
<dbReference type="PROSITE" id="PS50847">
    <property type="entry name" value="GRAM_POS_ANCHORING"/>
    <property type="match status" value="1"/>
</dbReference>
<name>A0A1M4YSH6_9CLOT</name>
<keyword evidence="7" id="KW-0572">Peptidoglycan-anchor</keyword>
<keyword evidence="14" id="KW-0472">Membrane</keyword>
<dbReference type="InterPro" id="IPR014756">
    <property type="entry name" value="Ig_E-set"/>
</dbReference>
<feature type="compositionally biased region" description="Basic and acidic residues" evidence="13">
    <location>
        <begin position="1019"/>
        <end position="1038"/>
    </location>
</feature>
<dbReference type="AlphaFoldDB" id="A0A1M4YSH6"/>
<dbReference type="InterPro" id="IPR017853">
    <property type="entry name" value="GH"/>
</dbReference>
<gene>
    <name evidence="16" type="ORF">SAMN05443638_13126</name>
</gene>
<proteinExistence type="inferred from homology"/>
<dbReference type="Proteomes" id="UP000184035">
    <property type="component" value="Unassembled WGS sequence"/>
</dbReference>
<evidence type="ECO:0000313" key="17">
    <source>
        <dbReference type="Proteomes" id="UP000184035"/>
    </source>
</evidence>
<dbReference type="InterPro" id="IPR005323">
    <property type="entry name" value="CBM41_pullulanase"/>
</dbReference>
<dbReference type="GO" id="GO:0030246">
    <property type="term" value="F:carbohydrate binding"/>
    <property type="evidence" value="ECO:0007669"/>
    <property type="project" value="InterPro"/>
</dbReference>
<dbReference type="InterPro" id="IPR013784">
    <property type="entry name" value="Carb-bd-like_fold"/>
</dbReference>
<dbReference type="InterPro" id="IPR049117">
    <property type="entry name" value="pulA_all-beta"/>
</dbReference>
<reference evidence="16 17" key="1">
    <citation type="submission" date="2016-11" db="EMBL/GenBank/DDBJ databases">
        <authorList>
            <person name="Jaros S."/>
            <person name="Januszkiewicz K."/>
            <person name="Wedrychowicz H."/>
        </authorList>
    </citation>
    <scope>NUCLEOTIDE SEQUENCE [LARGE SCALE GENOMIC DNA]</scope>
    <source>
        <strain evidence="16 17">DSM 2631</strain>
    </source>
</reference>
<dbReference type="EC" id="3.2.1.41" evidence="10"/>
<dbReference type="OrthoDB" id="9761875at2"/>
<feature type="compositionally biased region" description="Basic and acidic residues" evidence="13">
    <location>
        <begin position="992"/>
        <end position="1007"/>
    </location>
</feature>
<dbReference type="InterPro" id="IPR004193">
    <property type="entry name" value="Glyco_hydro_13_N"/>
</dbReference>
<dbReference type="CDD" id="cd10315">
    <property type="entry name" value="CBM41_pullulanase"/>
    <property type="match status" value="2"/>
</dbReference>
<comment type="catalytic activity">
    <reaction evidence="9">
        <text>Hydrolysis of (1-&gt;6)-alpha-D-glucosidic linkages in pullulan, amylopectin and glycogen, and in the alpha- and beta-limit dextrins of amylopectin and glycogen.</text>
        <dbReference type="EC" id="3.2.1.41"/>
    </reaction>
</comment>
<dbReference type="CDD" id="cd11341">
    <property type="entry name" value="AmyAc_Pullulanase_LD-like"/>
    <property type="match status" value="1"/>
</dbReference>
<organism evidence="16 17">
    <name type="scientific">Clostridium fallax</name>
    <dbReference type="NCBI Taxonomy" id="1533"/>
    <lineage>
        <taxon>Bacteria</taxon>
        <taxon>Bacillati</taxon>
        <taxon>Bacillota</taxon>
        <taxon>Clostridia</taxon>
        <taxon>Eubacteriales</taxon>
        <taxon>Clostridiaceae</taxon>
        <taxon>Clostridium</taxon>
    </lineage>
</organism>
<evidence type="ECO:0000256" key="10">
    <source>
        <dbReference type="ARBA" id="ARBA00024062"/>
    </source>
</evidence>
<comment type="similarity">
    <text evidence="1">Belongs to the glycosyl hydrolase 13 family.</text>
</comment>
<dbReference type="InterPro" id="IPR019931">
    <property type="entry name" value="LPXTG_anchor"/>
</dbReference>
<evidence type="ECO:0000256" key="1">
    <source>
        <dbReference type="ARBA" id="ARBA00008061"/>
    </source>
</evidence>
<dbReference type="CDD" id="cd02860">
    <property type="entry name" value="E_set_Pullulanase"/>
    <property type="match status" value="1"/>
</dbReference>
<evidence type="ECO:0000256" key="4">
    <source>
        <dbReference type="ARBA" id="ARBA00022729"/>
    </source>
</evidence>
<dbReference type="EMBL" id="FQVM01000031">
    <property type="protein sequence ID" value="SHF08769.1"/>
    <property type="molecule type" value="Genomic_DNA"/>
</dbReference>
<dbReference type="SUPFAM" id="SSF49452">
    <property type="entry name" value="Starch-binding domain-like"/>
    <property type="match status" value="2"/>
</dbReference>
<sequence length="1105" mass="126815">MKKLKEYLALIVTFIFILTIIQSPIIAKSKEKDKVYIKIRYNRLDKNYEGWNLWVWEKDKEGKKLDFIGEDDEGKFVVIETSKEANKLGFILRRSEKGNDWAENYFGEDKFLDLSKGDLEVLVKNKNSGEKTLKINPLKREFNKVNLFLHYYRFDGNYNNWDTWAWLQGKEGSAYGFLKEDSYGKISNIAYENVKNVENIGFIIRKSDWSDKDIGTDRFINLAYANNKGEVHGYIVEGNENIYYRPSDVIRDSKIIAAKIDTLNEINFKVNVKLSSKDIKDNVILKENSNLMEFSVSVPEDLLQGKIITNKKIDLTKKYTLEIKGYKSIQVTPGKIFSSKDFENVFNYEGDLGAIYSKNKTSFKLWSPTASEVKVVLYGKDGSQYENKAKEIIPMNRGEKGLWILDKVGDLNGEYYNYLVTIDGKENEVTDPYAKAVGVNGNRGMVVDLTETNPNNWDNDKKPELKSPTDSIIYEMHIRDFSIDKDSGVNLKFRGKYNGVWEKGTKFQGKDIKTGIDHLKELGVTHVHILPTFDHRSIDETKLDKPQYNWGYDPQNYNVPEGSYSQDPYTGEVRIKEFKEMVKALHYSGIRVVMDMVYNHTGATDDSNLNLAVPNYYYRQNSKGGFSNGSGCGNEIASERSMVRKLIVDSVVYWAKEYHIDGFRFDLMGLHDINTMKKIREELNKVDKSIIVYGEGWTGGDSPLPDDEKALKKNISKFKELQIAAFSDDIRDGIKGHVFNAEEPGFVNGKGNLEESIKFGVVAGTEHREIDYNKVNYSKKPWANEPYQSVNYESAHDNFTLWDKLHITNPKEREEELIKMNKMAAAIVLTSQGMPFLHSGEEFLRSKINPDGTFNENSYNAKDSVNMIDWSRKEKYKNVFDYYKGLIEIRKNHKGFRMDSNKDIEKNITFLKKGENFNDNNVVAYNINGKNLGDSWENIVVIFNANPKETEITLPDNNWVLVANSYTAGLKEIEKIQSNKVKVPERSSYILVKEESHSKENIEEGNKKNTNKNNTIKENTNENTKEQINEQKNKDNNKDFNSTKNKNIEDEISNNSGDEDKMKKEKTEKDNKIPKTGGHSSKVLALLGVSILTLGAVLLKKRKKA</sequence>
<dbReference type="InterPro" id="IPR013780">
    <property type="entry name" value="Glyco_hydro_b"/>
</dbReference>
<feature type="domain" description="Gram-positive cocci surface proteins LPxTG" evidence="15">
    <location>
        <begin position="1073"/>
        <end position="1105"/>
    </location>
</feature>
<evidence type="ECO:0000256" key="6">
    <source>
        <dbReference type="ARBA" id="ARBA00022837"/>
    </source>
</evidence>
<dbReference type="SMART" id="SM00642">
    <property type="entry name" value="Aamy"/>
    <property type="match status" value="1"/>
</dbReference>
<feature type="compositionally biased region" description="Basic and acidic residues" evidence="13">
    <location>
        <begin position="1058"/>
        <end position="1073"/>
    </location>
</feature>
<dbReference type="Pfam" id="PF03714">
    <property type="entry name" value="PUD"/>
    <property type="match status" value="2"/>
</dbReference>
<dbReference type="Pfam" id="PF00746">
    <property type="entry name" value="Gram_pos_anchor"/>
    <property type="match status" value="1"/>
</dbReference>
<dbReference type="Gene3D" id="2.60.40.1110">
    <property type="match status" value="2"/>
</dbReference>
<dbReference type="PANTHER" id="PTHR43002">
    <property type="entry name" value="GLYCOGEN DEBRANCHING ENZYME"/>
    <property type="match status" value="1"/>
</dbReference>
<dbReference type="Gene3D" id="2.60.40.1180">
    <property type="entry name" value="Golgi alpha-mannosidase II"/>
    <property type="match status" value="1"/>
</dbReference>
<dbReference type="STRING" id="1533.SAMN05443638_13126"/>
<dbReference type="RefSeq" id="WP_072897441.1">
    <property type="nucleotide sequence ID" value="NZ_FQVM01000031.1"/>
</dbReference>
<keyword evidence="4" id="KW-0732">Signal</keyword>
<dbReference type="Pfam" id="PF02922">
    <property type="entry name" value="CBM_48"/>
    <property type="match status" value="1"/>
</dbReference>
<keyword evidence="6" id="KW-0106">Calcium</keyword>
<evidence type="ECO:0000256" key="5">
    <source>
        <dbReference type="ARBA" id="ARBA00022801"/>
    </source>
</evidence>
<feature type="region of interest" description="Disordered" evidence="13">
    <location>
        <begin position="992"/>
        <end position="1082"/>
    </location>
</feature>
<dbReference type="Gene3D" id="2.60.40.10">
    <property type="entry name" value="Immunoglobulins"/>
    <property type="match status" value="1"/>
</dbReference>
<dbReference type="SUPFAM" id="SSF51445">
    <property type="entry name" value="(Trans)glycosidases"/>
    <property type="match status" value="1"/>
</dbReference>
<dbReference type="SUPFAM" id="SSF51011">
    <property type="entry name" value="Glycosyl hydrolase domain"/>
    <property type="match status" value="1"/>
</dbReference>
<evidence type="ECO:0000256" key="3">
    <source>
        <dbReference type="ARBA" id="ARBA00022525"/>
    </source>
</evidence>
<keyword evidence="8" id="KW-0326">Glycosidase</keyword>
<dbReference type="NCBIfam" id="TIGR01167">
    <property type="entry name" value="LPXTG_anchor"/>
    <property type="match status" value="1"/>
</dbReference>
<evidence type="ECO:0000256" key="2">
    <source>
        <dbReference type="ARBA" id="ARBA00022512"/>
    </source>
</evidence>
<dbReference type="Gene3D" id="3.20.20.80">
    <property type="entry name" value="Glycosidases"/>
    <property type="match status" value="1"/>
</dbReference>
<dbReference type="GO" id="GO:0051060">
    <property type="term" value="F:pullulanase activity"/>
    <property type="evidence" value="ECO:0007669"/>
    <property type="project" value="UniProtKB-EC"/>
</dbReference>
<keyword evidence="17" id="KW-1185">Reference proteome</keyword>
<evidence type="ECO:0000256" key="8">
    <source>
        <dbReference type="ARBA" id="ARBA00023295"/>
    </source>
</evidence>
<dbReference type="InterPro" id="IPR013783">
    <property type="entry name" value="Ig-like_fold"/>
</dbReference>
<evidence type="ECO:0000259" key="15">
    <source>
        <dbReference type="PROSITE" id="PS50847"/>
    </source>
</evidence>
<protein>
    <recommendedName>
        <fullName evidence="10">pullulanase</fullName>
        <ecNumber evidence="10">3.2.1.41</ecNumber>
    </recommendedName>
    <alternativeName>
        <fullName evidence="11">Alpha-dextrin endo-1,6-alpha-glucosidase</fullName>
    </alternativeName>
    <alternativeName>
        <fullName evidence="12">Pullulan 6-glucanohydrolase</fullName>
    </alternativeName>
</protein>
<evidence type="ECO:0000256" key="7">
    <source>
        <dbReference type="ARBA" id="ARBA00023088"/>
    </source>
</evidence>
<keyword evidence="14" id="KW-1133">Transmembrane helix</keyword>
<dbReference type="NCBIfam" id="TIGR02104">
    <property type="entry name" value="pulA_typeI"/>
    <property type="match status" value="1"/>
</dbReference>
<dbReference type="InterPro" id="IPR006047">
    <property type="entry name" value="GH13_cat_dom"/>
</dbReference>
<keyword evidence="14" id="KW-0812">Transmembrane</keyword>
<dbReference type="Pfam" id="PF21653">
    <property type="entry name" value="pulA_all-beta"/>
    <property type="match status" value="1"/>
</dbReference>
<evidence type="ECO:0000256" key="14">
    <source>
        <dbReference type="SAM" id="Phobius"/>
    </source>
</evidence>